<name>A0A831VQD4_9FLAO</name>
<dbReference type="SUPFAM" id="SSF53041">
    <property type="entry name" value="Resolvase-like"/>
    <property type="match status" value="1"/>
</dbReference>
<dbReference type="GO" id="GO:0000150">
    <property type="term" value="F:DNA strand exchange activity"/>
    <property type="evidence" value="ECO:0007669"/>
    <property type="project" value="InterPro"/>
</dbReference>
<dbReference type="InterPro" id="IPR025827">
    <property type="entry name" value="Zn_ribbon_recom_dom"/>
</dbReference>
<dbReference type="Gene3D" id="3.90.1750.20">
    <property type="entry name" value="Putative Large Serine Recombinase, Chain B, Domain 2"/>
    <property type="match status" value="1"/>
</dbReference>
<dbReference type="PANTHER" id="PTHR30461:SF23">
    <property type="entry name" value="DNA RECOMBINASE-RELATED"/>
    <property type="match status" value="1"/>
</dbReference>
<organism evidence="4">
    <name type="scientific">Pricia antarctica</name>
    <dbReference type="NCBI Taxonomy" id="641691"/>
    <lineage>
        <taxon>Bacteria</taxon>
        <taxon>Pseudomonadati</taxon>
        <taxon>Bacteroidota</taxon>
        <taxon>Flavobacteriia</taxon>
        <taxon>Flavobacteriales</taxon>
        <taxon>Flavobacteriaceae</taxon>
        <taxon>Pricia</taxon>
    </lineage>
</organism>
<dbReference type="Pfam" id="PF00239">
    <property type="entry name" value="Resolvase"/>
    <property type="match status" value="1"/>
</dbReference>
<dbReference type="InterPro" id="IPR050639">
    <property type="entry name" value="SSR_resolvase"/>
</dbReference>
<dbReference type="CDD" id="cd00338">
    <property type="entry name" value="Ser_Recombinase"/>
    <property type="match status" value="1"/>
</dbReference>
<evidence type="ECO:0000256" key="1">
    <source>
        <dbReference type="SAM" id="Coils"/>
    </source>
</evidence>
<comment type="caution">
    <text evidence="4">The sequence shown here is derived from an EMBL/GenBank/DDBJ whole genome shotgun (WGS) entry which is preliminary data.</text>
</comment>
<dbReference type="AlphaFoldDB" id="A0A831VQD4"/>
<reference evidence="4" key="1">
    <citation type="journal article" date="2020" name="mSystems">
        <title>Genome- and Community-Level Interaction Insights into Carbon Utilization and Element Cycling Functions of Hydrothermarchaeota in Hydrothermal Sediment.</title>
        <authorList>
            <person name="Zhou Z."/>
            <person name="Liu Y."/>
            <person name="Xu W."/>
            <person name="Pan J."/>
            <person name="Luo Z.H."/>
            <person name="Li M."/>
        </authorList>
    </citation>
    <scope>NUCLEOTIDE SEQUENCE [LARGE SCALE GENOMIC DNA]</scope>
    <source>
        <strain evidence="4">HyVt-345</strain>
    </source>
</reference>
<dbReference type="SMART" id="SM00857">
    <property type="entry name" value="Resolvase"/>
    <property type="match status" value="1"/>
</dbReference>
<sequence length="549" mass="64389">MLAIYCRISQKKAEGKDRSIDYQKERGIAKAKELKLKYKVYIDEGISGTWAIEKRPAFFELLKDITDKKTNVTTVYAFDPSRLYRSDETRLTFLAAIRIRKIDLYFDKGIFDWSDPYMDFMSKVLSATDVLHVDITKVKVKGVLNERAKKGKVQGILPYGYYRDENEMMAVNPEEAEIVKLIYDLYLKGWGYRRIAEHLEDEQVLTRYNKFDGNVTYKHPDGREITKAKKDMTWNHSNIRNILHNKVYIGERSWGGIQQPCPAIIDTDVFNRIKYKIDIRQKKSGKRSDHRYILNDVCKCGRCGNRFTGRKSGKYRHYRCTSVLTRGNKCGNSYFDADALNTFIWQRFFLSYNLYDLVKEHLKNNGTSDKVDKLNLEVKKLEKSVSSLQKERQNAIQLTIKGILSENDVAGELQRIDTGIQDTSIKLKNLTEQLQSYANSTDNLKNIKSDFVSNKDKVSFNEQQELILKYIERITIDYENPFFKTTIKFTIPDMESEVYYIDRSYRLAFYIIHDQIIAWNFTGVENINIRRFRKLVKEIESITGYIFDE</sequence>
<dbReference type="EMBL" id="DRGL01000012">
    <property type="protein sequence ID" value="HEA19622.1"/>
    <property type="molecule type" value="Genomic_DNA"/>
</dbReference>
<dbReference type="InterPro" id="IPR038109">
    <property type="entry name" value="DNA_bind_recomb_sf"/>
</dbReference>
<dbReference type="GO" id="GO:0003677">
    <property type="term" value="F:DNA binding"/>
    <property type="evidence" value="ECO:0007669"/>
    <property type="project" value="InterPro"/>
</dbReference>
<dbReference type="InterPro" id="IPR036162">
    <property type="entry name" value="Resolvase-like_N_sf"/>
</dbReference>
<evidence type="ECO:0000259" key="2">
    <source>
        <dbReference type="PROSITE" id="PS51736"/>
    </source>
</evidence>
<gene>
    <name evidence="4" type="ORF">ENH87_01740</name>
</gene>
<feature type="coiled-coil region" evidence="1">
    <location>
        <begin position="364"/>
        <end position="447"/>
    </location>
</feature>
<evidence type="ECO:0000259" key="3">
    <source>
        <dbReference type="PROSITE" id="PS51737"/>
    </source>
</evidence>
<dbReference type="InterPro" id="IPR006119">
    <property type="entry name" value="Resolv_N"/>
</dbReference>
<dbReference type="Proteomes" id="UP000886191">
    <property type="component" value="Unassembled WGS sequence"/>
</dbReference>
<dbReference type="PANTHER" id="PTHR30461">
    <property type="entry name" value="DNA-INVERTASE FROM LAMBDOID PROPHAGE"/>
    <property type="match status" value="1"/>
</dbReference>
<dbReference type="PROSITE" id="PS51736">
    <property type="entry name" value="RECOMBINASES_3"/>
    <property type="match status" value="1"/>
</dbReference>
<feature type="domain" description="Resolvase/invertase-type recombinase catalytic" evidence="2">
    <location>
        <begin position="1"/>
        <end position="151"/>
    </location>
</feature>
<dbReference type="PROSITE" id="PS51737">
    <property type="entry name" value="RECOMBINASE_DNA_BIND"/>
    <property type="match status" value="1"/>
</dbReference>
<protein>
    <submittedName>
        <fullName evidence="4">Recombinase family protein</fullName>
    </submittedName>
</protein>
<dbReference type="Gene3D" id="3.40.50.1390">
    <property type="entry name" value="Resolvase, N-terminal catalytic domain"/>
    <property type="match status" value="1"/>
</dbReference>
<dbReference type="Pfam" id="PF13408">
    <property type="entry name" value="Zn_ribbon_recom"/>
    <property type="match status" value="1"/>
</dbReference>
<feature type="domain" description="Recombinase" evidence="3">
    <location>
        <begin position="158"/>
        <end position="283"/>
    </location>
</feature>
<evidence type="ECO:0000313" key="4">
    <source>
        <dbReference type="EMBL" id="HEA19622.1"/>
    </source>
</evidence>
<dbReference type="InterPro" id="IPR011109">
    <property type="entry name" value="DNA_bind_recombinase_dom"/>
</dbReference>
<keyword evidence="1" id="KW-0175">Coiled coil</keyword>
<accession>A0A831VQD4</accession>
<dbReference type="Pfam" id="PF07508">
    <property type="entry name" value="Recombinase"/>
    <property type="match status" value="1"/>
</dbReference>
<proteinExistence type="predicted"/>